<dbReference type="Gene3D" id="3.40.50.1820">
    <property type="entry name" value="alpha/beta hydrolase"/>
    <property type="match status" value="1"/>
</dbReference>
<keyword evidence="1" id="KW-0378">Hydrolase</keyword>
<gene>
    <name evidence="1" type="ORF">GCM10009665_42670</name>
</gene>
<reference evidence="2" key="1">
    <citation type="journal article" date="2019" name="Int. J. Syst. Evol. Microbiol.">
        <title>The Global Catalogue of Microorganisms (GCM) 10K type strain sequencing project: providing services to taxonomists for standard genome sequencing and annotation.</title>
        <authorList>
            <consortium name="The Broad Institute Genomics Platform"/>
            <consortium name="The Broad Institute Genome Sequencing Center for Infectious Disease"/>
            <person name="Wu L."/>
            <person name="Ma J."/>
        </authorList>
    </citation>
    <scope>NUCLEOTIDE SEQUENCE [LARGE SCALE GENOMIC DNA]</scope>
    <source>
        <strain evidence="2">JCM 13004</strain>
    </source>
</reference>
<accession>A0ABP4H5S0</accession>
<dbReference type="SUPFAM" id="SSF53474">
    <property type="entry name" value="alpha/beta-Hydrolases"/>
    <property type="match status" value="1"/>
</dbReference>
<protein>
    <submittedName>
        <fullName evidence="1">Alpha/beta fold hydrolase</fullName>
    </submittedName>
</protein>
<dbReference type="GO" id="GO:0016787">
    <property type="term" value="F:hydrolase activity"/>
    <property type="evidence" value="ECO:0007669"/>
    <property type="project" value="UniProtKB-KW"/>
</dbReference>
<evidence type="ECO:0000313" key="1">
    <source>
        <dbReference type="EMBL" id="GAA1247142.1"/>
    </source>
</evidence>
<dbReference type="InterPro" id="IPR029058">
    <property type="entry name" value="AB_hydrolase_fold"/>
</dbReference>
<dbReference type="PANTHER" id="PTHR12277">
    <property type="entry name" value="ALPHA/BETA HYDROLASE DOMAIN-CONTAINING PROTEIN"/>
    <property type="match status" value="1"/>
</dbReference>
<sequence>MRWGTVVAAATAVAVGAGAVALLLGRRVSDLTLRPDAVAEGAAAGGPALRVHAVGAREVTLSRTPASARRGRYALEWPGGHAVVGEILRTGPQSVTRRLELSAGSTLGAGAEVELSPRVLRGDPGSACGLDYMDVVVDGELGAMPAWYVPAVRGTWVIAVHGRLADRRQALPVLPVLKRLHLPALVVSCRGDLGAPASPDGIGHFGETEWRDVEAAIRFAKEAGAGRVILYGWSLGASTVLQTAARSDYREEVAGLVLDSPVLDWSASVRGVAQRAGVPAALAELGALSAEGRTGVDQAGFARLADGTDLRAPTLLLHSTQDAVAPFASARRLAELRPDLVSLHPIAGAAHAALWNADPRGYEETLRRFLTPIL</sequence>
<name>A0ABP4H5S0_9ACTN</name>
<organism evidence="1 2">
    <name type="scientific">Kitasatospora nipponensis</name>
    <dbReference type="NCBI Taxonomy" id="258049"/>
    <lineage>
        <taxon>Bacteria</taxon>
        <taxon>Bacillati</taxon>
        <taxon>Actinomycetota</taxon>
        <taxon>Actinomycetes</taxon>
        <taxon>Kitasatosporales</taxon>
        <taxon>Streptomycetaceae</taxon>
        <taxon>Kitasatospora</taxon>
    </lineage>
</organism>
<evidence type="ECO:0000313" key="2">
    <source>
        <dbReference type="Proteomes" id="UP001500037"/>
    </source>
</evidence>
<comment type="caution">
    <text evidence="1">The sequence shown here is derived from an EMBL/GenBank/DDBJ whole genome shotgun (WGS) entry which is preliminary data.</text>
</comment>
<dbReference type="RefSeq" id="WP_344443444.1">
    <property type="nucleotide sequence ID" value="NZ_BAAALF010000078.1"/>
</dbReference>
<dbReference type="Proteomes" id="UP001500037">
    <property type="component" value="Unassembled WGS sequence"/>
</dbReference>
<dbReference type="EMBL" id="BAAALF010000078">
    <property type="protein sequence ID" value="GAA1247142.1"/>
    <property type="molecule type" value="Genomic_DNA"/>
</dbReference>
<dbReference type="PANTHER" id="PTHR12277:SF79">
    <property type="entry name" value="XAA-PRO DIPEPTIDYL-PEPTIDASE-RELATED"/>
    <property type="match status" value="1"/>
</dbReference>
<proteinExistence type="predicted"/>
<keyword evidence="2" id="KW-1185">Reference proteome</keyword>